<protein>
    <submittedName>
        <fullName evidence="3">Integrase catalytic domain-containing protein</fullName>
    </submittedName>
</protein>
<gene>
    <name evidence="1" type="ORF">GPUH_LOCUS10194</name>
</gene>
<dbReference type="Gene3D" id="3.30.420.10">
    <property type="entry name" value="Ribonuclease H-like superfamily/Ribonuclease H"/>
    <property type="match status" value="1"/>
</dbReference>
<dbReference type="InterPro" id="IPR012337">
    <property type="entry name" value="RNaseH-like_sf"/>
</dbReference>
<accession>A0A183DNA3</accession>
<evidence type="ECO:0000313" key="1">
    <source>
        <dbReference type="EMBL" id="VDN17114.1"/>
    </source>
</evidence>
<evidence type="ECO:0000313" key="2">
    <source>
        <dbReference type="Proteomes" id="UP000271098"/>
    </source>
</evidence>
<dbReference type="Proteomes" id="UP000271098">
    <property type="component" value="Unassembled WGS sequence"/>
</dbReference>
<evidence type="ECO:0000313" key="3">
    <source>
        <dbReference type="WBParaSite" id="GPUH_0001020701-mRNA-1"/>
    </source>
</evidence>
<proteinExistence type="predicted"/>
<dbReference type="SUPFAM" id="SSF53098">
    <property type="entry name" value="Ribonuclease H-like"/>
    <property type="match status" value="1"/>
</dbReference>
<dbReference type="GO" id="GO:0003676">
    <property type="term" value="F:nucleic acid binding"/>
    <property type="evidence" value="ECO:0007669"/>
    <property type="project" value="InterPro"/>
</dbReference>
<dbReference type="AlphaFoldDB" id="A0A183DNA3"/>
<reference evidence="3" key="1">
    <citation type="submission" date="2016-06" db="UniProtKB">
        <authorList>
            <consortium name="WormBaseParasite"/>
        </authorList>
    </citation>
    <scope>IDENTIFICATION</scope>
</reference>
<dbReference type="EMBL" id="UYRT01077876">
    <property type="protein sequence ID" value="VDN17114.1"/>
    <property type="molecule type" value="Genomic_DNA"/>
</dbReference>
<organism evidence="3">
    <name type="scientific">Gongylonema pulchrum</name>
    <dbReference type="NCBI Taxonomy" id="637853"/>
    <lineage>
        <taxon>Eukaryota</taxon>
        <taxon>Metazoa</taxon>
        <taxon>Ecdysozoa</taxon>
        <taxon>Nematoda</taxon>
        <taxon>Chromadorea</taxon>
        <taxon>Rhabditida</taxon>
        <taxon>Spirurina</taxon>
        <taxon>Spiruromorpha</taxon>
        <taxon>Spiruroidea</taxon>
        <taxon>Gongylonematidae</taxon>
        <taxon>Gongylonema</taxon>
    </lineage>
</organism>
<reference evidence="1 2" key="2">
    <citation type="submission" date="2018-11" db="EMBL/GenBank/DDBJ databases">
        <authorList>
            <consortium name="Pathogen Informatics"/>
        </authorList>
    </citation>
    <scope>NUCLEOTIDE SEQUENCE [LARGE SCALE GENOMIC DNA]</scope>
</reference>
<sequence length="133" mass="15103">MPQSNGQAEKMAHLIKTSIEQDALSLDRAVMAYNYTPNSTVDGKSPSELKTKTPFDVYKPAKASRDFNSYQKMKRQFDAYNGVRNPCFQIINRVSTELWNGKRVGDTVVRFIGNTMAQINVQGDIIVRHFNQL</sequence>
<keyword evidence="2" id="KW-1185">Reference proteome</keyword>
<name>A0A183DNA3_9BILA</name>
<dbReference type="WBParaSite" id="GPUH_0001020701-mRNA-1">
    <property type="protein sequence ID" value="GPUH_0001020701-mRNA-1"/>
    <property type="gene ID" value="GPUH_0001020701"/>
</dbReference>
<dbReference type="InterPro" id="IPR036397">
    <property type="entry name" value="RNaseH_sf"/>
</dbReference>